<dbReference type="RefSeq" id="WP_193928657.1">
    <property type="nucleotide sequence ID" value="NZ_JADEYC010000019.1"/>
</dbReference>
<dbReference type="SUPFAM" id="SSF88659">
    <property type="entry name" value="Sigma3 and sigma4 domains of RNA polymerase sigma factors"/>
    <property type="match status" value="1"/>
</dbReference>
<keyword evidence="12" id="KW-1185">Reference proteome</keyword>
<evidence type="ECO:0000256" key="3">
    <source>
        <dbReference type="ARBA" id="ARBA00023015"/>
    </source>
</evidence>
<proteinExistence type="inferred from homology"/>
<keyword evidence="4 7" id="KW-0731">Sigma factor</keyword>
<dbReference type="PROSITE" id="PS01063">
    <property type="entry name" value="SIGMA70_ECF"/>
    <property type="match status" value="1"/>
</dbReference>
<dbReference type="GO" id="GO:0003677">
    <property type="term" value="F:DNA binding"/>
    <property type="evidence" value="ECO:0007669"/>
    <property type="project" value="UniProtKB-KW"/>
</dbReference>
<feature type="domain" description="SnoaL-like" evidence="10">
    <location>
        <begin position="209"/>
        <end position="283"/>
    </location>
</feature>
<dbReference type="Gene3D" id="3.10.450.50">
    <property type="match status" value="1"/>
</dbReference>
<evidence type="ECO:0000256" key="6">
    <source>
        <dbReference type="ARBA" id="ARBA00023163"/>
    </source>
</evidence>
<reference evidence="11" key="1">
    <citation type="submission" date="2020-10" db="EMBL/GenBank/DDBJ databases">
        <title>Diversity and distribution of actinomycetes associated with coral in the coast of Hainan.</title>
        <authorList>
            <person name="Li F."/>
        </authorList>
    </citation>
    <scope>NUCLEOTIDE SEQUENCE</scope>
    <source>
        <strain evidence="11">HNM0983</strain>
    </source>
</reference>
<gene>
    <name evidence="11" type="ORF">IQ251_12210</name>
</gene>
<dbReference type="InterPro" id="IPR014305">
    <property type="entry name" value="RNA_pol_sigma-G_actinobac"/>
</dbReference>
<keyword evidence="6 7" id="KW-0804">Transcription</keyword>
<dbReference type="InterPro" id="IPR014284">
    <property type="entry name" value="RNA_pol_sigma-70_dom"/>
</dbReference>
<dbReference type="InterPro" id="IPR037401">
    <property type="entry name" value="SnoaL-like"/>
</dbReference>
<feature type="domain" description="RNA polymerase sigma-70 region 2" evidence="8">
    <location>
        <begin position="15"/>
        <end position="81"/>
    </location>
</feature>
<evidence type="ECO:0000259" key="9">
    <source>
        <dbReference type="Pfam" id="PF08281"/>
    </source>
</evidence>
<protein>
    <recommendedName>
        <fullName evidence="7">RNA polymerase sigma factor</fullName>
    </recommendedName>
</protein>
<evidence type="ECO:0000256" key="2">
    <source>
        <dbReference type="ARBA" id="ARBA00011344"/>
    </source>
</evidence>
<dbReference type="GO" id="GO:0016987">
    <property type="term" value="F:sigma factor activity"/>
    <property type="evidence" value="ECO:0007669"/>
    <property type="project" value="UniProtKB-KW"/>
</dbReference>
<accession>A0A929BCX0</accession>
<dbReference type="Gene3D" id="1.10.10.10">
    <property type="entry name" value="Winged helix-like DNA-binding domain superfamily/Winged helix DNA-binding domain"/>
    <property type="match status" value="1"/>
</dbReference>
<evidence type="ECO:0000256" key="4">
    <source>
        <dbReference type="ARBA" id="ARBA00023082"/>
    </source>
</evidence>
<evidence type="ECO:0000313" key="12">
    <source>
        <dbReference type="Proteomes" id="UP000598360"/>
    </source>
</evidence>
<dbReference type="GO" id="GO:0006352">
    <property type="term" value="P:DNA-templated transcription initiation"/>
    <property type="evidence" value="ECO:0007669"/>
    <property type="project" value="InterPro"/>
</dbReference>
<evidence type="ECO:0000259" key="10">
    <source>
        <dbReference type="Pfam" id="PF12680"/>
    </source>
</evidence>
<dbReference type="Pfam" id="PF12680">
    <property type="entry name" value="SnoaL_2"/>
    <property type="match status" value="1"/>
</dbReference>
<dbReference type="InterPro" id="IPR032710">
    <property type="entry name" value="NTF2-like_dom_sf"/>
</dbReference>
<dbReference type="AlphaFoldDB" id="A0A929BCX0"/>
<dbReference type="InterPro" id="IPR013324">
    <property type="entry name" value="RNA_pol_sigma_r3/r4-like"/>
</dbReference>
<dbReference type="InterPro" id="IPR007627">
    <property type="entry name" value="RNA_pol_sigma70_r2"/>
</dbReference>
<dbReference type="InterPro" id="IPR013325">
    <property type="entry name" value="RNA_pol_sigma_r2"/>
</dbReference>
<evidence type="ECO:0000256" key="1">
    <source>
        <dbReference type="ARBA" id="ARBA00010641"/>
    </source>
</evidence>
<dbReference type="GO" id="GO:0006950">
    <property type="term" value="P:response to stress"/>
    <property type="evidence" value="ECO:0007669"/>
    <property type="project" value="UniProtKB-ARBA"/>
</dbReference>
<evidence type="ECO:0000259" key="8">
    <source>
        <dbReference type="Pfam" id="PF04542"/>
    </source>
</evidence>
<evidence type="ECO:0000256" key="5">
    <source>
        <dbReference type="ARBA" id="ARBA00023125"/>
    </source>
</evidence>
<keyword evidence="3 7" id="KW-0805">Transcription regulation</keyword>
<feature type="domain" description="RNA polymerase sigma factor 70 region 4 type 2" evidence="9">
    <location>
        <begin position="134"/>
        <end position="186"/>
    </location>
</feature>
<dbReference type="PANTHER" id="PTHR43133:SF65">
    <property type="entry name" value="ECF RNA POLYMERASE SIGMA FACTOR SIGG"/>
    <property type="match status" value="1"/>
</dbReference>
<dbReference type="NCBIfam" id="TIGR02960">
    <property type="entry name" value="SigX5"/>
    <property type="match status" value="1"/>
</dbReference>
<dbReference type="NCBIfam" id="TIGR02937">
    <property type="entry name" value="sigma70-ECF"/>
    <property type="match status" value="1"/>
</dbReference>
<dbReference type="Pfam" id="PF08281">
    <property type="entry name" value="Sigma70_r4_2"/>
    <property type="match status" value="1"/>
</dbReference>
<dbReference type="EMBL" id="JADEYC010000019">
    <property type="protein sequence ID" value="MBE9375207.1"/>
    <property type="molecule type" value="Genomic_DNA"/>
</dbReference>
<dbReference type="InterPro" id="IPR039425">
    <property type="entry name" value="RNA_pol_sigma-70-like"/>
</dbReference>
<evidence type="ECO:0000313" key="11">
    <source>
        <dbReference type="EMBL" id="MBE9375207.1"/>
    </source>
</evidence>
<dbReference type="Pfam" id="PF04542">
    <property type="entry name" value="Sigma70_r2"/>
    <property type="match status" value="1"/>
</dbReference>
<dbReference type="SUPFAM" id="SSF88946">
    <property type="entry name" value="Sigma2 domain of RNA polymerase sigma factors"/>
    <property type="match status" value="1"/>
</dbReference>
<keyword evidence="5 7" id="KW-0238">DNA-binding</keyword>
<dbReference type="InterPro" id="IPR036388">
    <property type="entry name" value="WH-like_DNA-bd_sf"/>
</dbReference>
<dbReference type="CDD" id="cd06171">
    <property type="entry name" value="Sigma70_r4"/>
    <property type="match status" value="1"/>
</dbReference>
<comment type="subunit">
    <text evidence="2">Interacts transiently with the RNA polymerase catalytic core formed by RpoA, RpoB, RpoC and RpoZ (2 alpha, 1 beta, 1 beta' and 1 omega subunit) to form the RNA polymerase holoenzyme that can initiate transcription.</text>
</comment>
<dbReference type="InterPro" id="IPR013249">
    <property type="entry name" value="RNA_pol_sigma70_r4_t2"/>
</dbReference>
<evidence type="ECO:0000256" key="7">
    <source>
        <dbReference type="RuleBase" id="RU000716"/>
    </source>
</evidence>
<sequence length="331" mass="36498">MAQDRVPEEFIRLADPYRKELLAHCYRMTGSLHEAEDLVQETYLRAWRGYDRFEGRSSLRTWLHRIATSTCLTALDRRSRRPLPSGLGAATSSPDGRLRERPDIAWLEPVPDARIADDPTDPATIAGGRERTRLAFTAALQHLPARQRAVLLLRDVLKCKAPEVADLLGTTVTAVNSALQRARAQLARIAPAEDDPPTALTEEQQHLLDRYVTAFEAKDVGELVHLFTHDATWEMPPFSTWVRGAAAIGVLIDRQCPAGPGEMHLVPTRANGQIAFAVYRRSADGVFRPFQLQVLALAGSGVQHTAAFFDTTLFALFGLPSTAEPTAAPAH</sequence>
<comment type="similarity">
    <text evidence="1 7">Belongs to the sigma-70 factor family. ECF subfamily.</text>
</comment>
<dbReference type="Proteomes" id="UP000598360">
    <property type="component" value="Unassembled WGS sequence"/>
</dbReference>
<dbReference type="SUPFAM" id="SSF54427">
    <property type="entry name" value="NTF2-like"/>
    <property type="match status" value="1"/>
</dbReference>
<dbReference type="Gene3D" id="1.10.1740.10">
    <property type="match status" value="1"/>
</dbReference>
<comment type="caution">
    <text evidence="11">The sequence shown here is derived from an EMBL/GenBank/DDBJ whole genome shotgun (WGS) entry which is preliminary data.</text>
</comment>
<dbReference type="InterPro" id="IPR000838">
    <property type="entry name" value="RNA_pol_sigma70_ECF_CS"/>
</dbReference>
<dbReference type="NCBIfam" id="NF006089">
    <property type="entry name" value="PRK08241.1"/>
    <property type="match status" value="1"/>
</dbReference>
<dbReference type="PANTHER" id="PTHR43133">
    <property type="entry name" value="RNA POLYMERASE ECF-TYPE SIGMA FACTO"/>
    <property type="match status" value="1"/>
</dbReference>
<organism evidence="11 12">
    <name type="scientific">Saccharopolyspora montiporae</name>
    <dbReference type="NCBI Taxonomy" id="2781240"/>
    <lineage>
        <taxon>Bacteria</taxon>
        <taxon>Bacillati</taxon>
        <taxon>Actinomycetota</taxon>
        <taxon>Actinomycetes</taxon>
        <taxon>Pseudonocardiales</taxon>
        <taxon>Pseudonocardiaceae</taxon>
        <taxon>Saccharopolyspora</taxon>
    </lineage>
</organism>
<name>A0A929BCX0_9PSEU</name>